<dbReference type="PANTHER" id="PTHR11232">
    <property type="entry name" value="PHOSPHOTYROSINE INTERACTION DOMAIN-CONTAINING FAMILY MEMBER"/>
    <property type="match status" value="1"/>
</dbReference>
<dbReference type="SMART" id="SM00462">
    <property type="entry name" value="PTB"/>
    <property type="match status" value="1"/>
</dbReference>
<dbReference type="Proteomes" id="UP000708208">
    <property type="component" value="Unassembled WGS sequence"/>
</dbReference>
<proteinExistence type="predicted"/>
<dbReference type="OrthoDB" id="9999955at2759"/>
<evidence type="ECO:0000313" key="2">
    <source>
        <dbReference type="EMBL" id="CAG7837729.1"/>
    </source>
</evidence>
<keyword evidence="3" id="KW-1185">Reference proteome</keyword>
<feature type="non-terminal residue" evidence="2">
    <location>
        <position position="1"/>
    </location>
</feature>
<dbReference type="Pfam" id="PF00640">
    <property type="entry name" value="PID"/>
    <property type="match status" value="1"/>
</dbReference>
<name>A0A8J2LRW4_9HEXA</name>
<dbReference type="InterPro" id="IPR006020">
    <property type="entry name" value="PTB/PI_dom"/>
</dbReference>
<dbReference type="AlphaFoldDB" id="A0A8J2LRW4"/>
<dbReference type="EMBL" id="CAJVCH010571519">
    <property type="protein sequence ID" value="CAG7837729.1"/>
    <property type="molecule type" value="Genomic_DNA"/>
</dbReference>
<evidence type="ECO:0000313" key="3">
    <source>
        <dbReference type="Proteomes" id="UP000708208"/>
    </source>
</evidence>
<sequence length="153" mass="17164">MKFRTDSFPMQGLMYKYFIQTLHLVEPPLVKAGKKTSRVGLTVSTSGITIMDASTGEITSEISIYDIAHCSTDANFPTVFSFIATNKNETNECYCFASRKRKLAQKATLTIAEAFQLAFEIWQNSSAEKQSPAILNSGNHSSRHWVHFDEDLD</sequence>
<organism evidence="2 3">
    <name type="scientific">Allacma fusca</name>
    <dbReference type="NCBI Taxonomy" id="39272"/>
    <lineage>
        <taxon>Eukaryota</taxon>
        <taxon>Metazoa</taxon>
        <taxon>Ecdysozoa</taxon>
        <taxon>Arthropoda</taxon>
        <taxon>Hexapoda</taxon>
        <taxon>Collembola</taxon>
        <taxon>Symphypleona</taxon>
        <taxon>Sminthuridae</taxon>
        <taxon>Allacma</taxon>
    </lineage>
</organism>
<dbReference type="PROSITE" id="PS01179">
    <property type="entry name" value="PID"/>
    <property type="match status" value="1"/>
</dbReference>
<protein>
    <recommendedName>
        <fullName evidence="1">PID domain-containing protein</fullName>
    </recommendedName>
</protein>
<reference evidence="2" key="1">
    <citation type="submission" date="2021-06" db="EMBL/GenBank/DDBJ databases">
        <authorList>
            <person name="Hodson N. C."/>
            <person name="Mongue J. A."/>
            <person name="Jaron S. K."/>
        </authorList>
    </citation>
    <scope>NUCLEOTIDE SEQUENCE</scope>
</reference>
<dbReference type="PANTHER" id="PTHR11232:SF74">
    <property type="entry name" value="PTB DOMAIN-CONTAINING ADAPTER PROTEIN CED-6-LIKE PROTEIN"/>
    <property type="match status" value="1"/>
</dbReference>
<evidence type="ECO:0000259" key="1">
    <source>
        <dbReference type="PROSITE" id="PS01179"/>
    </source>
</evidence>
<accession>A0A8J2LRW4</accession>
<comment type="caution">
    <text evidence="2">The sequence shown here is derived from an EMBL/GenBank/DDBJ whole genome shotgun (WGS) entry which is preliminary data.</text>
</comment>
<gene>
    <name evidence="2" type="ORF">AFUS01_LOCUS46794</name>
</gene>
<feature type="domain" description="PID" evidence="1">
    <location>
        <begin position="38"/>
        <end position="129"/>
    </location>
</feature>
<dbReference type="InterPro" id="IPR051133">
    <property type="entry name" value="Adapter_Engulfment-Domain"/>
</dbReference>